<sequence>MTVTLFPSYHTIEVALEEEELSFHPFFDAYHNALPSTTANNQDMIYNAQREWRVVLALLVASAHSTSVHAVLRLWPLGWEPPLYGAKQRDEDDGIRGIGRRSTLFERMLQAYRGRHRGTEFAKTADNGLYVPVNFEPISSSETFYNATALEHASAAITQSTNVDDDLNPARRDAFTVQKTNSGENDPKGNIPEENCCPSVWVNLFRVSDNILQGEPRLMIGVAGAFRAIK</sequence>
<dbReference type="EMBL" id="JAUEPT010000232">
    <property type="protein sequence ID" value="KAK0429579.1"/>
    <property type="molecule type" value="Genomic_DNA"/>
</dbReference>
<keyword evidence="2" id="KW-1185">Reference proteome</keyword>
<evidence type="ECO:0000313" key="2">
    <source>
        <dbReference type="Proteomes" id="UP001175226"/>
    </source>
</evidence>
<name>A0AA39IUT8_9AGAR</name>
<protein>
    <submittedName>
        <fullName evidence="1">Uncharacterized protein</fullName>
    </submittedName>
</protein>
<reference evidence="1" key="1">
    <citation type="submission" date="2023-06" db="EMBL/GenBank/DDBJ databases">
        <authorList>
            <consortium name="Lawrence Berkeley National Laboratory"/>
            <person name="Ahrendt S."/>
            <person name="Sahu N."/>
            <person name="Indic B."/>
            <person name="Wong-Bajracharya J."/>
            <person name="Merenyi Z."/>
            <person name="Ke H.-M."/>
            <person name="Monk M."/>
            <person name="Kocsube S."/>
            <person name="Drula E."/>
            <person name="Lipzen A."/>
            <person name="Balint B."/>
            <person name="Henrissat B."/>
            <person name="Andreopoulos B."/>
            <person name="Martin F.M."/>
            <person name="Harder C.B."/>
            <person name="Rigling D."/>
            <person name="Ford K.L."/>
            <person name="Foster G.D."/>
            <person name="Pangilinan J."/>
            <person name="Papanicolaou A."/>
            <person name="Barry K."/>
            <person name="LaButti K."/>
            <person name="Viragh M."/>
            <person name="Koriabine M."/>
            <person name="Yan M."/>
            <person name="Riley R."/>
            <person name="Champramary S."/>
            <person name="Plett K.L."/>
            <person name="Tsai I.J."/>
            <person name="Slot J."/>
            <person name="Sipos G."/>
            <person name="Plett J."/>
            <person name="Nagy L.G."/>
            <person name="Grigoriev I.V."/>
        </authorList>
    </citation>
    <scope>NUCLEOTIDE SEQUENCE</scope>
    <source>
        <strain evidence="1">FPL87.14</strain>
    </source>
</reference>
<comment type="caution">
    <text evidence="1">The sequence shown here is derived from an EMBL/GenBank/DDBJ whole genome shotgun (WGS) entry which is preliminary data.</text>
</comment>
<accession>A0AA39IUT8</accession>
<organism evidence="1 2">
    <name type="scientific">Armillaria borealis</name>
    <dbReference type="NCBI Taxonomy" id="47425"/>
    <lineage>
        <taxon>Eukaryota</taxon>
        <taxon>Fungi</taxon>
        <taxon>Dikarya</taxon>
        <taxon>Basidiomycota</taxon>
        <taxon>Agaricomycotina</taxon>
        <taxon>Agaricomycetes</taxon>
        <taxon>Agaricomycetidae</taxon>
        <taxon>Agaricales</taxon>
        <taxon>Marasmiineae</taxon>
        <taxon>Physalacriaceae</taxon>
        <taxon>Armillaria</taxon>
    </lineage>
</organism>
<dbReference type="Proteomes" id="UP001175226">
    <property type="component" value="Unassembled WGS sequence"/>
</dbReference>
<evidence type="ECO:0000313" key="1">
    <source>
        <dbReference type="EMBL" id="KAK0429579.1"/>
    </source>
</evidence>
<gene>
    <name evidence="1" type="ORF">EV421DRAFT_2025930</name>
</gene>
<proteinExistence type="predicted"/>
<dbReference type="AlphaFoldDB" id="A0AA39IUT8"/>